<keyword evidence="3" id="KW-1185">Reference proteome</keyword>
<organism evidence="2 3">
    <name type="scientific">Hibiscus sabdariffa</name>
    <name type="common">roselle</name>
    <dbReference type="NCBI Taxonomy" id="183260"/>
    <lineage>
        <taxon>Eukaryota</taxon>
        <taxon>Viridiplantae</taxon>
        <taxon>Streptophyta</taxon>
        <taxon>Embryophyta</taxon>
        <taxon>Tracheophyta</taxon>
        <taxon>Spermatophyta</taxon>
        <taxon>Magnoliopsida</taxon>
        <taxon>eudicotyledons</taxon>
        <taxon>Gunneridae</taxon>
        <taxon>Pentapetalae</taxon>
        <taxon>rosids</taxon>
        <taxon>malvids</taxon>
        <taxon>Malvales</taxon>
        <taxon>Malvaceae</taxon>
        <taxon>Malvoideae</taxon>
        <taxon>Hibiscus</taxon>
    </lineage>
</organism>
<keyword evidence="1" id="KW-1133">Transmembrane helix</keyword>
<accession>A0ABR2PCU3</accession>
<name>A0ABR2PCU3_9ROSI</name>
<keyword evidence="1" id="KW-0812">Transmembrane</keyword>
<sequence>MDFPLVAGFVRLDLTLGFVPFGGLILRLHCMPFEIVVLPVRHCFWLILFHVLPPVLSWTFSLGWRRRPPNYFGRGLVPSSLFSGTFGTAGAIECTLSSFSRYGPLL</sequence>
<evidence type="ECO:0000313" key="3">
    <source>
        <dbReference type="Proteomes" id="UP001396334"/>
    </source>
</evidence>
<comment type="caution">
    <text evidence="2">The sequence shown here is derived from an EMBL/GenBank/DDBJ whole genome shotgun (WGS) entry which is preliminary data.</text>
</comment>
<feature type="transmembrane region" description="Helical" evidence="1">
    <location>
        <begin position="12"/>
        <end position="38"/>
    </location>
</feature>
<gene>
    <name evidence="2" type="ORF">V6N11_013764</name>
</gene>
<evidence type="ECO:0000313" key="2">
    <source>
        <dbReference type="EMBL" id="KAK8986270.1"/>
    </source>
</evidence>
<dbReference type="EMBL" id="JBBPBN010000064">
    <property type="protein sequence ID" value="KAK8986270.1"/>
    <property type="molecule type" value="Genomic_DNA"/>
</dbReference>
<reference evidence="2 3" key="1">
    <citation type="journal article" date="2024" name="G3 (Bethesda)">
        <title>Genome assembly of Hibiscus sabdariffa L. provides insights into metabolisms of medicinal natural products.</title>
        <authorList>
            <person name="Kim T."/>
        </authorList>
    </citation>
    <scope>NUCLEOTIDE SEQUENCE [LARGE SCALE GENOMIC DNA]</scope>
    <source>
        <strain evidence="2">TK-2024</strain>
        <tissue evidence="2">Old leaves</tissue>
    </source>
</reference>
<proteinExistence type="predicted"/>
<evidence type="ECO:0000256" key="1">
    <source>
        <dbReference type="SAM" id="Phobius"/>
    </source>
</evidence>
<keyword evidence="1" id="KW-0472">Membrane</keyword>
<dbReference type="Proteomes" id="UP001396334">
    <property type="component" value="Unassembled WGS sequence"/>
</dbReference>
<feature type="transmembrane region" description="Helical" evidence="1">
    <location>
        <begin position="44"/>
        <end position="64"/>
    </location>
</feature>
<protein>
    <submittedName>
        <fullName evidence="2">Uncharacterized protein</fullName>
    </submittedName>
</protein>